<dbReference type="Proteomes" id="UP001195483">
    <property type="component" value="Unassembled WGS sequence"/>
</dbReference>
<accession>A0AAE0VI69</accession>
<gene>
    <name evidence="1" type="ORF">CHS0354_010975</name>
</gene>
<evidence type="ECO:0000313" key="1">
    <source>
        <dbReference type="EMBL" id="KAK3577772.1"/>
    </source>
</evidence>
<protein>
    <submittedName>
        <fullName evidence="1">Uncharacterized protein</fullName>
    </submittedName>
</protein>
<dbReference type="AlphaFoldDB" id="A0AAE0VI69"/>
<proteinExistence type="predicted"/>
<name>A0AAE0VI69_9BIVA</name>
<comment type="caution">
    <text evidence="1">The sequence shown here is derived from an EMBL/GenBank/DDBJ whole genome shotgun (WGS) entry which is preliminary data.</text>
</comment>
<dbReference type="EMBL" id="JAEAOA010000685">
    <property type="protein sequence ID" value="KAK3577772.1"/>
    <property type="molecule type" value="Genomic_DNA"/>
</dbReference>
<evidence type="ECO:0000313" key="2">
    <source>
        <dbReference type="Proteomes" id="UP001195483"/>
    </source>
</evidence>
<organism evidence="1 2">
    <name type="scientific">Potamilus streckersoni</name>
    <dbReference type="NCBI Taxonomy" id="2493646"/>
    <lineage>
        <taxon>Eukaryota</taxon>
        <taxon>Metazoa</taxon>
        <taxon>Spiralia</taxon>
        <taxon>Lophotrochozoa</taxon>
        <taxon>Mollusca</taxon>
        <taxon>Bivalvia</taxon>
        <taxon>Autobranchia</taxon>
        <taxon>Heteroconchia</taxon>
        <taxon>Palaeoheterodonta</taxon>
        <taxon>Unionida</taxon>
        <taxon>Unionoidea</taxon>
        <taxon>Unionidae</taxon>
        <taxon>Ambleminae</taxon>
        <taxon>Lampsilini</taxon>
        <taxon>Potamilus</taxon>
    </lineage>
</organism>
<reference evidence="1" key="3">
    <citation type="submission" date="2023-05" db="EMBL/GenBank/DDBJ databases">
        <authorList>
            <person name="Smith C.H."/>
        </authorList>
    </citation>
    <scope>NUCLEOTIDE SEQUENCE</scope>
    <source>
        <strain evidence="1">CHS0354</strain>
        <tissue evidence="1">Mantle</tissue>
    </source>
</reference>
<reference evidence="1" key="1">
    <citation type="journal article" date="2021" name="Genome Biol. Evol.">
        <title>A High-Quality Reference Genome for a Parasitic Bivalve with Doubly Uniparental Inheritance (Bivalvia: Unionida).</title>
        <authorList>
            <person name="Smith C.H."/>
        </authorList>
    </citation>
    <scope>NUCLEOTIDE SEQUENCE</scope>
    <source>
        <strain evidence="1">CHS0354</strain>
    </source>
</reference>
<reference evidence="1" key="2">
    <citation type="journal article" date="2021" name="Genome Biol. Evol.">
        <title>Developing a high-quality reference genome for a parasitic bivalve with doubly uniparental inheritance (Bivalvia: Unionida).</title>
        <authorList>
            <person name="Smith C.H."/>
        </authorList>
    </citation>
    <scope>NUCLEOTIDE SEQUENCE</scope>
    <source>
        <strain evidence="1">CHS0354</strain>
        <tissue evidence="1">Mantle</tissue>
    </source>
</reference>
<sequence>MVFIVPQSQANFEENGVHRAPTKAILGKMVFIVPQTQANFDENGVHRPQTKANFEENGVHGAPTQAYFEKNVPQTHANYDPNCTKIQDEKAGSYRLGTVDFEDSGVKKEIGTTYWITIPRGIRYVNTNASLSIKVSENGSSGLEPISLVAYGNSKRNRRNTNGVRNT</sequence>
<keyword evidence="2" id="KW-1185">Reference proteome</keyword>